<dbReference type="Gene3D" id="3.40.50.720">
    <property type="entry name" value="NAD(P)-binding Rossmann-like Domain"/>
    <property type="match status" value="1"/>
</dbReference>
<dbReference type="InterPro" id="IPR016040">
    <property type="entry name" value="NAD(P)-bd_dom"/>
</dbReference>
<dbReference type="EMBL" id="JAUSVO010000001">
    <property type="protein sequence ID" value="MDQ0435973.1"/>
    <property type="molecule type" value="Genomic_DNA"/>
</dbReference>
<dbReference type="PANTHER" id="PTHR12126:SF11">
    <property type="entry name" value="NADH DEHYDROGENASE [UBIQUINONE] 1 ALPHA SUBCOMPLEX SUBUNIT 9, MITOCHONDRIAL"/>
    <property type="match status" value="1"/>
</dbReference>
<evidence type="ECO:0000313" key="3">
    <source>
        <dbReference type="Proteomes" id="UP001241603"/>
    </source>
</evidence>
<name>A0ABU0H252_9HYPH</name>
<protein>
    <submittedName>
        <fullName evidence="2">Uncharacterized protein YbjT (DUF2867 family)</fullName>
    </submittedName>
</protein>
<organism evidence="2 3">
    <name type="scientific">Kaistia dalseonensis</name>
    <dbReference type="NCBI Taxonomy" id="410840"/>
    <lineage>
        <taxon>Bacteria</taxon>
        <taxon>Pseudomonadati</taxon>
        <taxon>Pseudomonadota</taxon>
        <taxon>Alphaproteobacteria</taxon>
        <taxon>Hyphomicrobiales</taxon>
        <taxon>Kaistiaceae</taxon>
        <taxon>Kaistia</taxon>
    </lineage>
</organism>
<accession>A0ABU0H252</accession>
<dbReference type="SUPFAM" id="SSF51735">
    <property type="entry name" value="NAD(P)-binding Rossmann-fold domains"/>
    <property type="match status" value="1"/>
</dbReference>
<evidence type="ECO:0000313" key="2">
    <source>
        <dbReference type="EMBL" id="MDQ0435973.1"/>
    </source>
</evidence>
<reference evidence="2 3" key="1">
    <citation type="submission" date="2023-07" db="EMBL/GenBank/DDBJ databases">
        <title>Genomic Encyclopedia of Type Strains, Phase IV (KMG-IV): sequencing the most valuable type-strain genomes for metagenomic binning, comparative biology and taxonomic classification.</title>
        <authorList>
            <person name="Goeker M."/>
        </authorList>
    </citation>
    <scope>NUCLEOTIDE SEQUENCE [LARGE SCALE GENOMIC DNA]</scope>
    <source>
        <strain evidence="2 3">B6-8</strain>
    </source>
</reference>
<dbReference type="Pfam" id="PF13460">
    <property type="entry name" value="NAD_binding_10"/>
    <property type="match status" value="1"/>
</dbReference>
<dbReference type="InterPro" id="IPR051207">
    <property type="entry name" value="ComplexI_NDUFA9_subunit"/>
</dbReference>
<evidence type="ECO:0000259" key="1">
    <source>
        <dbReference type="Pfam" id="PF13460"/>
    </source>
</evidence>
<gene>
    <name evidence="2" type="ORF">QO014_000343</name>
</gene>
<feature type="domain" description="NAD(P)-binding" evidence="1">
    <location>
        <begin position="65"/>
        <end position="189"/>
    </location>
</feature>
<dbReference type="PANTHER" id="PTHR12126">
    <property type="entry name" value="NADH-UBIQUINONE OXIDOREDUCTASE 39 KDA SUBUNIT-RELATED"/>
    <property type="match status" value="1"/>
</dbReference>
<proteinExistence type="predicted"/>
<comment type="caution">
    <text evidence="2">The sequence shown here is derived from an EMBL/GenBank/DDBJ whole genome shotgun (WGS) entry which is preliminary data.</text>
</comment>
<keyword evidence="3" id="KW-1185">Reference proteome</keyword>
<sequence length="314" mass="34195">MESRVNRTRRGWRVQRFFRFLSAADELAGERPTRPALISTARKAPRGRATRSQERARAMKIVVIGGTGLIGSRLVELLRLTDHEVVPASPTLGVDTVSGSGLADALRDASVVVDVSNSPSEDPETALAFFEASGRHLLAAESEAGVRHHVALSAVGTDRLPGSGYFRAKMAQERLVRGSQRPYTILRSAPFFEFIGAIVEADPEGSALHVTPAYVQPIAAGDVAVALRDIALGRPQNQELEVVGPDSFRLDELAVQILTANEDPRPVIPDRQAPYFGAILDDDSLMPGDHPRFAMTRFEDWLRLSIAQKLTPAF</sequence>
<dbReference type="Proteomes" id="UP001241603">
    <property type="component" value="Unassembled WGS sequence"/>
</dbReference>
<dbReference type="InterPro" id="IPR036291">
    <property type="entry name" value="NAD(P)-bd_dom_sf"/>
</dbReference>